<keyword evidence="5" id="KW-0963">Cytoplasm</keyword>
<reference evidence="11" key="1">
    <citation type="submission" date="2014-12" db="EMBL/GenBank/DDBJ databases">
        <title>Insight into the proteome of Arion vulgaris.</title>
        <authorList>
            <person name="Aradska J."/>
            <person name="Bulat T."/>
            <person name="Smidak R."/>
            <person name="Sarate P."/>
            <person name="Gangsoo J."/>
            <person name="Sialana F."/>
            <person name="Bilban M."/>
            <person name="Lubec G."/>
        </authorList>
    </citation>
    <scope>NUCLEOTIDE SEQUENCE</scope>
    <source>
        <tissue evidence="11">Skin</tissue>
    </source>
</reference>
<dbReference type="InterPro" id="IPR036649">
    <property type="entry name" value="Pyrophosphatase_sf"/>
</dbReference>
<sequence>MGSRVISLCTPSLGTYRRLLATLKHVKSSSFKVSINKMAFSTVQRGSQNADNYRLFFRNQNGLLISPFHDIPLLANADKKYFNMVVEIPRWTNAKMEINKEEKLNPLKQDVKKGKLRYVKNIFPHHGYIWNYGALPQTYEDPAYITPDTGCKGDTDPIDVCEIGQKIHERGAVIQVKALGILCLIDEEETDWKVLAIDISDPLADKINDLPDIEANFPGLLRASYEWFKYYKIPDEKPENQFAFNGEAKNREYALHIIEETHNQWKSLITATDSAIARENTTVAGSPDLIDSSKAEKILANAASPGPTVDVAPEEKWHYVIPQK</sequence>
<comment type="subcellular location">
    <subcellularLocation>
        <location evidence="2">Cytoplasm</location>
    </subcellularLocation>
</comment>
<gene>
    <name evidence="11" type="primary">ORF74989</name>
</gene>
<comment type="similarity">
    <text evidence="3">Belongs to the PPase family.</text>
</comment>
<evidence type="ECO:0000256" key="6">
    <source>
        <dbReference type="ARBA" id="ARBA00022723"/>
    </source>
</evidence>
<dbReference type="GO" id="GO:0005737">
    <property type="term" value="C:cytoplasm"/>
    <property type="evidence" value="ECO:0007669"/>
    <property type="project" value="UniProtKB-SubCell"/>
</dbReference>
<evidence type="ECO:0000256" key="7">
    <source>
        <dbReference type="ARBA" id="ARBA00022801"/>
    </source>
</evidence>
<evidence type="ECO:0000256" key="4">
    <source>
        <dbReference type="ARBA" id="ARBA00012146"/>
    </source>
</evidence>
<evidence type="ECO:0000256" key="3">
    <source>
        <dbReference type="ARBA" id="ARBA00006220"/>
    </source>
</evidence>
<dbReference type="Pfam" id="PF00719">
    <property type="entry name" value="Pyrophosphatase"/>
    <property type="match status" value="1"/>
</dbReference>
<evidence type="ECO:0000256" key="8">
    <source>
        <dbReference type="ARBA" id="ARBA00022842"/>
    </source>
</evidence>
<dbReference type="GO" id="GO:0004427">
    <property type="term" value="F:inorganic diphosphate phosphatase activity"/>
    <property type="evidence" value="ECO:0007669"/>
    <property type="project" value="UniProtKB-EC"/>
</dbReference>
<evidence type="ECO:0000256" key="9">
    <source>
        <dbReference type="ARBA" id="ARBA00032535"/>
    </source>
</evidence>
<dbReference type="EMBL" id="HACG01023762">
    <property type="protein sequence ID" value="CEK70627.1"/>
    <property type="molecule type" value="Transcribed_RNA"/>
</dbReference>
<dbReference type="Gene3D" id="3.90.80.10">
    <property type="entry name" value="Inorganic pyrophosphatase"/>
    <property type="match status" value="1"/>
</dbReference>
<evidence type="ECO:0000256" key="10">
    <source>
        <dbReference type="ARBA" id="ARBA00040300"/>
    </source>
</evidence>
<dbReference type="EC" id="3.6.1.1" evidence="4"/>
<comment type="cofactor">
    <cofactor evidence="1">
        <name>Mg(2+)</name>
        <dbReference type="ChEBI" id="CHEBI:18420"/>
    </cofactor>
</comment>
<dbReference type="CDD" id="cd00412">
    <property type="entry name" value="pyrophosphatase"/>
    <property type="match status" value="1"/>
</dbReference>
<proteinExistence type="inferred from homology"/>
<evidence type="ECO:0000313" key="11">
    <source>
        <dbReference type="EMBL" id="CEK70627.1"/>
    </source>
</evidence>
<name>A0A0B6ZQF6_9EUPU</name>
<dbReference type="PANTHER" id="PTHR10286">
    <property type="entry name" value="INORGANIC PYROPHOSPHATASE"/>
    <property type="match status" value="1"/>
</dbReference>
<dbReference type="InterPro" id="IPR008162">
    <property type="entry name" value="Pyrophosphatase"/>
</dbReference>
<evidence type="ECO:0000256" key="2">
    <source>
        <dbReference type="ARBA" id="ARBA00004496"/>
    </source>
</evidence>
<accession>A0A0B6ZQF6</accession>
<dbReference type="FunFam" id="3.90.80.10:FF:000004">
    <property type="entry name" value="Inorganic pyrophosphatase"/>
    <property type="match status" value="1"/>
</dbReference>
<keyword evidence="8" id="KW-0460">Magnesium</keyword>
<protein>
    <recommendedName>
        <fullName evidence="10">Inorganic pyrophosphatase</fullName>
        <ecNumber evidence="4">3.6.1.1</ecNumber>
    </recommendedName>
    <alternativeName>
        <fullName evidence="9">Pyrophosphate phospho-hydrolase</fullName>
    </alternativeName>
</protein>
<organism evidence="11">
    <name type="scientific">Arion vulgaris</name>
    <dbReference type="NCBI Taxonomy" id="1028688"/>
    <lineage>
        <taxon>Eukaryota</taxon>
        <taxon>Metazoa</taxon>
        <taxon>Spiralia</taxon>
        <taxon>Lophotrochozoa</taxon>
        <taxon>Mollusca</taxon>
        <taxon>Gastropoda</taxon>
        <taxon>Heterobranchia</taxon>
        <taxon>Euthyneura</taxon>
        <taxon>Panpulmonata</taxon>
        <taxon>Eupulmonata</taxon>
        <taxon>Stylommatophora</taxon>
        <taxon>Helicina</taxon>
        <taxon>Arionoidea</taxon>
        <taxon>Arionidae</taxon>
        <taxon>Arion</taxon>
    </lineage>
</organism>
<dbReference type="GO" id="GO:0006796">
    <property type="term" value="P:phosphate-containing compound metabolic process"/>
    <property type="evidence" value="ECO:0007669"/>
    <property type="project" value="InterPro"/>
</dbReference>
<evidence type="ECO:0000256" key="5">
    <source>
        <dbReference type="ARBA" id="ARBA00022490"/>
    </source>
</evidence>
<evidence type="ECO:0000256" key="1">
    <source>
        <dbReference type="ARBA" id="ARBA00001946"/>
    </source>
</evidence>
<dbReference type="SUPFAM" id="SSF50324">
    <property type="entry name" value="Inorganic pyrophosphatase"/>
    <property type="match status" value="1"/>
</dbReference>
<dbReference type="AlphaFoldDB" id="A0A0B6ZQF6"/>
<keyword evidence="7" id="KW-0378">Hydrolase</keyword>
<dbReference type="GO" id="GO:0000287">
    <property type="term" value="F:magnesium ion binding"/>
    <property type="evidence" value="ECO:0007669"/>
    <property type="project" value="InterPro"/>
</dbReference>
<keyword evidence="6" id="KW-0479">Metal-binding</keyword>